<comment type="subcellular location">
    <subcellularLocation>
        <location evidence="1">Cell membrane</location>
        <topology evidence="1">Multi-pass membrane protein</topology>
    </subcellularLocation>
</comment>
<dbReference type="PRINTS" id="PR00237">
    <property type="entry name" value="GPCRRHODOPSN"/>
</dbReference>
<dbReference type="CDD" id="cd00637">
    <property type="entry name" value="7tm_classA_rhodopsin-like"/>
    <property type="match status" value="1"/>
</dbReference>
<dbReference type="EMBL" id="CALNXJ010000033">
    <property type="protein sequence ID" value="CAH3139685.1"/>
    <property type="molecule type" value="Genomic_DNA"/>
</dbReference>
<evidence type="ECO:0000256" key="6">
    <source>
        <dbReference type="RuleBase" id="RU000688"/>
    </source>
</evidence>
<accession>A0AAU9X7L5</accession>
<keyword evidence="10" id="KW-1185">Reference proteome</keyword>
<feature type="transmembrane region" description="Helical" evidence="7">
    <location>
        <begin position="222"/>
        <end position="246"/>
    </location>
</feature>
<dbReference type="Proteomes" id="UP001159428">
    <property type="component" value="Unassembled WGS sequence"/>
</dbReference>
<name>A0AAU9X7L5_9CNID</name>
<protein>
    <recommendedName>
        <fullName evidence="8">G-protein coupled receptors family 1 profile domain-containing protein</fullName>
    </recommendedName>
</protein>
<keyword evidence="6" id="KW-0675">Receptor</keyword>
<dbReference type="GO" id="GO:0004930">
    <property type="term" value="F:G protein-coupled receptor activity"/>
    <property type="evidence" value="ECO:0007669"/>
    <property type="project" value="UniProtKB-KW"/>
</dbReference>
<keyword evidence="3 6" id="KW-0812">Transmembrane</keyword>
<keyword evidence="2" id="KW-1003">Cell membrane</keyword>
<dbReference type="InterPro" id="IPR000276">
    <property type="entry name" value="GPCR_Rhodpsn"/>
</dbReference>
<evidence type="ECO:0000256" key="5">
    <source>
        <dbReference type="ARBA" id="ARBA00023136"/>
    </source>
</evidence>
<evidence type="ECO:0000256" key="4">
    <source>
        <dbReference type="ARBA" id="ARBA00022989"/>
    </source>
</evidence>
<feature type="transmembrane region" description="Helical" evidence="7">
    <location>
        <begin position="258"/>
        <end position="280"/>
    </location>
</feature>
<comment type="similarity">
    <text evidence="6">Belongs to the G-protein coupled receptor 1 family.</text>
</comment>
<keyword evidence="5 7" id="KW-0472">Membrane</keyword>
<dbReference type="PROSITE" id="PS50262">
    <property type="entry name" value="G_PROTEIN_RECEP_F1_2"/>
    <property type="match status" value="1"/>
</dbReference>
<keyword evidence="4 7" id="KW-1133">Transmembrane helix</keyword>
<organism evidence="9 10">
    <name type="scientific">Pocillopora meandrina</name>
    <dbReference type="NCBI Taxonomy" id="46732"/>
    <lineage>
        <taxon>Eukaryota</taxon>
        <taxon>Metazoa</taxon>
        <taxon>Cnidaria</taxon>
        <taxon>Anthozoa</taxon>
        <taxon>Hexacorallia</taxon>
        <taxon>Scleractinia</taxon>
        <taxon>Astrocoeniina</taxon>
        <taxon>Pocilloporidae</taxon>
        <taxon>Pocillopora</taxon>
    </lineage>
</organism>
<evidence type="ECO:0000313" key="10">
    <source>
        <dbReference type="Proteomes" id="UP001159428"/>
    </source>
</evidence>
<feature type="transmembrane region" description="Helical" evidence="7">
    <location>
        <begin position="60"/>
        <end position="86"/>
    </location>
</feature>
<sequence>MYRNFTNPSGKPKLGDKCYADAYTVICVLNIVCSLTASLGNFLVLGAVWKTRILHKPTNLLVSGLAVSDLGVGVLIQPLFTLFLILEMRSEGSIRDTWKIFRSIQAVFQSATVLILTSISVDRFLALQLHLKYVSMVTINKTATLLCFIWVTSAFCAMTVFIDNNLYRNFIITLILLYLVINSSMHFMIYRICHRHRVQIQVQIRAQNGLETLNIKRYRKSLITMIFLFILLMACYFPYICMRTAVNFIHWSSPFKRFVMRCTLFLVYLNSSLNPLVYCWRMREMRSAVKQFWKSLHP</sequence>
<keyword evidence="6" id="KW-0807">Transducer</keyword>
<reference evidence="9 10" key="1">
    <citation type="submission" date="2022-05" db="EMBL/GenBank/DDBJ databases">
        <authorList>
            <consortium name="Genoscope - CEA"/>
            <person name="William W."/>
        </authorList>
    </citation>
    <scope>NUCLEOTIDE SEQUENCE [LARGE SCALE GENOMIC DNA]</scope>
</reference>
<dbReference type="InterPro" id="IPR017452">
    <property type="entry name" value="GPCR_Rhodpsn_7TM"/>
</dbReference>
<dbReference type="PANTHER" id="PTHR22750">
    <property type="entry name" value="G-PROTEIN COUPLED RECEPTOR"/>
    <property type="match status" value="1"/>
</dbReference>
<gene>
    <name evidence="9" type="ORF">PMEA_00018924</name>
</gene>
<dbReference type="SUPFAM" id="SSF81321">
    <property type="entry name" value="Family A G protein-coupled receptor-like"/>
    <property type="match status" value="1"/>
</dbReference>
<feature type="domain" description="G-protein coupled receptors family 1 profile" evidence="8">
    <location>
        <begin position="40"/>
        <end position="278"/>
    </location>
</feature>
<evidence type="ECO:0000256" key="7">
    <source>
        <dbReference type="SAM" id="Phobius"/>
    </source>
</evidence>
<dbReference type="PROSITE" id="PS00237">
    <property type="entry name" value="G_PROTEIN_RECEP_F1_1"/>
    <property type="match status" value="1"/>
</dbReference>
<evidence type="ECO:0000313" key="9">
    <source>
        <dbReference type="EMBL" id="CAH3139685.1"/>
    </source>
</evidence>
<feature type="transmembrane region" description="Helical" evidence="7">
    <location>
        <begin position="143"/>
        <end position="162"/>
    </location>
</feature>
<dbReference type="GO" id="GO:0005886">
    <property type="term" value="C:plasma membrane"/>
    <property type="evidence" value="ECO:0007669"/>
    <property type="project" value="UniProtKB-SubCell"/>
</dbReference>
<feature type="transmembrane region" description="Helical" evidence="7">
    <location>
        <begin position="168"/>
        <end position="190"/>
    </location>
</feature>
<evidence type="ECO:0000256" key="3">
    <source>
        <dbReference type="ARBA" id="ARBA00022692"/>
    </source>
</evidence>
<evidence type="ECO:0000256" key="2">
    <source>
        <dbReference type="ARBA" id="ARBA00022475"/>
    </source>
</evidence>
<dbReference type="AlphaFoldDB" id="A0AAU9X7L5"/>
<evidence type="ECO:0000256" key="1">
    <source>
        <dbReference type="ARBA" id="ARBA00004651"/>
    </source>
</evidence>
<dbReference type="Pfam" id="PF00001">
    <property type="entry name" value="7tm_1"/>
    <property type="match status" value="1"/>
</dbReference>
<evidence type="ECO:0000259" key="8">
    <source>
        <dbReference type="PROSITE" id="PS50262"/>
    </source>
</evidence>
<keyword evidence="6" id="KW-0297">G-protein coupled receptor</keyword>
<dbReference type="Gene3D" id="1.20.1070.10">
    <property type="entry name" value="Rhodopsin 7-helix transmembrane proteins"/>
    <property type="match status" value="1"/>
</dbReference>
<proteinExistence type="inferred from homology"/>
<comment type="caution">
    <text evidence="9">The sequence shown here is derived from an EMBL/GenBank/DDBJ whole genome shotgun (WGS) entry which is preliminary data.</text>
</comment>
<feature type="transmembrane region" description="Helical" evidence="7">
    <location>
        <begin position="22"/>
        <end position="48"/>
    </location>
</feature>